<dbReference type="AlphaFoldDB" id="A0A1Q8QH62"/>
<keyword evidence="1" id="KW-0472">Membrane</keyword>
<keyword evidence="1" id="KW-1133">Transmembrane helix</keyword>
<sequence length="45" mass="5112">MATLLTRQVQGKRILLWDLIKYTICLFATLYEVSAGLVLSYGDFS</sequence>
<reference evidence="2 3" key="1">
    <citation type="submission" date="2016-09" db="EMBL/GenBank/DDBJ databases">
        <title>Complete genome of Desulfosporosinus sp. OL.</title>
        <authorList>
            <person name="Mardanov A."/>
            <person name="Beletsky A."/>
            <person name="Panova A."/>
            <person name="Karnachuk O."/>
            <person name="Ravin N."/>
        </authorList>
    </citation>
    <scope>NUCLEOTIDE SEQUENCE [LARGE SCALE GENOMIC DNA]</scope>
    <source>
        <strain evidence="2 3">OL</strain>
    </source>
</reference>
<feature type="transmembrane region" description="Helical" evidence="1">
    <location>
        <begin position="20"/>
        <end position="42"/>
    </location>
</feature>
<protein>
    <submittedName>
        <fullName evidence="2">Uncharacterized protein</fullName>
    </submittedName>
</protein>
<organism evidence="2 3">
    <name type="scientific">Desulfosporosinus metallidurans</name>
    <dbReference type="NCBI Taxonomy" id="1888891"/>
    <lineage>
        <taxon>Bacteria</taxon>
        <taxon>Bacillati</taxon>
        <taxon>Bacillota</taxon>
        <taxon>Clostridia</taxon>
        <taxon>Eubacteriales</taxon>
        <taxon>Desulfitobacteriaceae</taxon>
        <taxon>Desulfosporosinus</taxon>
    </lineage>
</organism>
<comment type="caution">
    <text evidence="2">The sequence shown here is derived from an EMBL/GenBank/DDBJ whole genome shotgun (WGS) entry which is preliminary data.</text>
</comment>
<keyword evidence="1" id="KW-0812">Transmembrane</keyword>
<name>A0A1Q8QH62_9FIRM</name>
<dbReference type="Proteomes" id="UP000186102">
    <property type="component" value="Unassembled WGS sequence"/>
</dbReference>
<accession>A0A1Q8QH62</accession>
<proteinExistence type="predicted"/>
<evidence type="ECO:0000313" key="3">
    <source>
        <dbReference type="Proteomes" id="UP000186102"/>
    </source>
</evidence>
<evidence type="ECO:0000256" key="1">
    <source>
        <dbReference type="SAM" id="Phobius"/>
    </source>
</evidence>
<gene>
    <name evidence="2" type="ORF">DSOL_4892</name>
</gene>
<evidence type="ECO:0000313" key="2">
    <source>
        <dbReference type="EMBL" id="OLN26674.1"/>
    </source>
</evidence>
<dbReference type="EMBL" id="MLBF01000072">
    <property type="protein sequence ID" value="OLN26674.1"/>
    <property type="molecule type" value="Genomic_DNA"/>
</dbReference>
<keyword evidence="3" id="KW-1185">Reference proteome</keyword>